<accession>A0A4Y2F7I4</accession>
<comment type="caution">
    <text evidence="1">The sequence shown here is derived from an EMBL/GenBank/DDBJ whole genome shotgun (WGS) entry which is preliminary data.</text>
</comment>
<organism evidence="1 2">
    <name type="scientific">Araneus ventricosus</name>
    <name type="common">Orbweaver spider</name>
    <name type="synonym">Epeira ventricosa</name>
    <dbReference type="NCBI Taxonomy" id="182803"/>
    <lineage>
        <taxon>Eukaryota</taxon>
        <taxon>Metazoa</taxon>
        <taxon>Ecdysozoa</taxon>
        <taxon>Arthropoda</taxon>
        <taxon>Chelicerata</taxon>
        <taxon>Arachnida</taxon>
        <taxon>Araneae</taxon>
        <taxon>Araneomorphae</taxon>
        <taxon>Entelegynae</taxon>
        <taxon>Araneoidea</taxon>
        <taxon>Araneidae</taxon>
        <taxon>Araneus</taxon>
    </lineage>
</organism>
<keyword evidence="2" id="KW-1185">Reference proteome</keyword>
<dbReference type="EMBL" id="BGPR01000811">
    <property type="protein sequence ID" value="GBM36406.1"/>
    <property type="molecule type" value="Genomic_DNA"/>
</dbReference>
<evidence type="ECO:0000313" key="2">
    <source>
        <dbReference type="Proteomes" id="UP000499080"/>
    </source>
</evidence>
<dbReference type="AlphaFoldDB" id="A0A4Y2F7I4"/>
<evidence type="ECO:0000313" key="1">
    <source>
        <dbReference type="EMBL" id="GBM36406.1"/>
    </source>
</evidence>
<gene>
    <name evidence="1" type="ORF">AVEN_234795_1</name>
</gene>
<name>A0A4Y2F7I4_ARAVE</name>
<protein>
    <submittedName>
        <fullName evidence="1">Uncharacterized protein</fullName>
    </submittedName>
</protein>
<proteinExistence type="predicted"/>
<dbReference type="Proteomes" id="UP000499080">
    <property type="component" value="Unassembled WGS sequence"/>
</dbReference>
<sequence length="102" mass="11705">MCLSFRFRIFPRYTGVLRLAVSHNSNGVSVLCSSFSINPRARQYERREKEKEQKKLKILRINQVAIVQNLELSSVKAICKNAQEAFKGLKYLTPSSSEKRLG</sequence>
<reference evidence="1 2" key="1">
    <citation type="journal article" date="2019" name="Sci. Rep.">
        <title>Orb-weaving spider Araneus ventricosus genome elucidates the spidroin gene catalogue.</title>
        <authorList>
            <person name="Kono N."/>
            <person name="Nakamura H."/>
            <person name="Ohtoshi R."/>
            <person name="Moran D.A.P."/>
            <person name="Shinohara A."/>
            <person name="Yoshida Y."/>
            <person name="Fujiwara M."/>
            <person name="Mori M."/>
            <person name="Tomita M."/>
            <person name="Arakawa K."/>
        </authorList>
    </citation>
    <scope>NUCLEOTIDE SEQUENCE [LARGE SCALE GENOMIC DNA]</scope>
</reference>